<evidence type="ECO:0000256" key="6">
    <source>
        <dbReference type="SAM" id="MobiDB-lite"/>
    </source>
</evidence>
<reference evidence="8" key="1">
    <citation type="submission" date="2022-03" db="EMBL/GenBank/DDBJ databases">
        <title>Draft genome sequence of Aduncisulcus paluster, a free-living microaerophilic Fornicata.</title>
        <authorList>
            <person name="Yuyama I."/>
            <person name="Kume K."/>
            <person name="Tamura T."/>
            <person name="Inagaki Y."/>
            <person name="Hashimoto T."/>
        </authorList>
    </citation>
    <scope>NUCLEOTIDE SEQUENCE</scope>
    <source>
        <strain evidence="8">NY0171</strain>
    </source>
</reference>
<feature type="compositionally biased region" description="Basic and acidic residues" evidence="6">
    <location>
        <begin position="746"/>
        <end position="772"/>
    </location>
</feature>
<feature type="non-terminal residue" evidence="8">
    <location>
        <position position="912"/>
    </location>
</feature>
<evidence type="ECO:0000259" key="7">
    <source>
        <dbReference type="PROSITE" id="PS50067"/>
    </source>
</evidence>
<dbReference type="Pfam" id="PF23735">
    <property type="entry name" value="KIF9"/>
    <property type="match status" value="1"/>
</dbReference>
<dbReference type="Pfam" id="PF00225">
    <property type="entry name" value="Kinesin"/>
    <property type="match status" value="1"/>
</dbReference>
<evidence type="ECO:0000313" key="8">
    <source>
        <dbReference type="EMBL" id="GKT18738.1"/>
    </source>
</evidence>
<name>A0ABQ5JVQ4_9EUKA</name>
<dbReference type="PROSITE" id="PS50067">
    <property type="entry name" value="KINESIN_MOTOR_2"/>
    <property type="match status" value="1"/>
</dbReference>
<dbReference type="EMBL" id="BQXS01011977">
    <property type="protein sequence ID" value="GKT18738.1"/>
    <property type="molecule type" value="Genomic_DNA"/>
</dbReference>
<keyword evidence="3 4" id="KW-0505">Motor protein</keyword>
<dbReference type="Gene3D" id="1.20.5.1700">
    <property type="match status" value="1"/>
</dbReference>
<organism evidence="8 9">
    <name type="scientific">Aduncisulcus paluster</name>
    <dbReference type="NCBI Taxonomy" id="2918883"/>
    <lineage>
        <taxon>Eukaryota</taxon>
        <taxon>Metamonada</taxon>
        <taxon>Carpediemonas-like organisms</taxon>
        <taxon>Aduncisulcus</taxon>
    </lineage>
</organism>
<feature type="region of interest" description="Disordered" evidence="6">
    <location>
        <begin position="534"/>
        <end position="579"/>
    </location>
</feature>
<dbReference type="PANTHER" id="PTHR47968:SF67">
    <property type="entry name" value="KINESIN MOTOR DOMAIN-CONTAINING PROTEIN"/>
    <property type="match status" value="1"/>
</dbReference>
<dbReference type="PROSITE" id="PS00411">
    <property type="entry name" value="KINESIN_MOTOR_1"/>
    <property type="match status" value="1"/>
</dbReference>
<dbReference type="SMART" id="SM00129">
    <property type="entry name" value="KISc"/>
    <property type="match status" value="1"/>
</dbReference>
<comment type="similarity">
    <text evidence="3 4">Belongs to the TRAFAC class myosin-kinesin ATPase superfamily. Kinesin family.</text>
</comment>
<dbReference type="Proteomes" id="UP001057375">
    <property type="component" value="Unassembled WGS sequence"/>
</dbReference>
<gene>
    <name evidence="8" type="ORF">ADUPG1_011371</name>
</gene>
<keyword evidence="2 3" id="KW-0067">ATP-binding</keyword>
<feature type="coiled-coil region" evidence="5">
    <location>
        <begin position="389"/>
        <end position="441"/>
    </location>
</feature>
<feature type="binding site" evidence="3">
    <location>
        <begin position="107"/>
        <end position="114"/>
    </location>
    <ligand>
        <name>ATP</name>
        <dbReference type="ChEBI" id="CHEBI:30616"/>
    </ligand>
</feature>
<sequence length="912" mass="103571">MNINVVTRIRPRGSNPAQKLSGNPDEYFSVDKYDMSLQLKLPLKADIDESVLYRPEAESQHRKRDFKFNFSHILDEESTQEDVFDKLCLKPLNNVIEGYNATIFAFGQTGSGKTYTITGHPSDYTKRGLMPRALEYIFDKLDAMKCETEVTISYLQIYQGVGYDLLGVDAREFEEKRRSVTLDDLPRVKQLEDSDKQINLRGLSTKRAQNVGEALEILFNGDCNRIVVATPQNNASSRSHCVFTLHLRTRQEGSDVVRHSKLNFVDLAGSERVHRTMADGTILQEAKYINGSLFSLEQVIHKLSAKSRLSRRGNKKAAKKIHVPYRTNLLTMVLRDSLGGNSVTSMLATISVEPNNIPETISTCTFAMNVAEIKNNAMVNEDLDPRLVIKRLKRENAQLKAEIVQMREALAGNGNIFVTENQELKAEIAQLKQEISKLRIQSAGSPGTETNIEQQRDSVKPDSSTSPGASYEELERLKRLVRQRDTEIDILTEMLDEQGGAMGTVKSGSHTRRKSDERVSVVDVYDIDKRYRVSQGDKYRDSRDTEEEYDSYEREEKRETKRPIISKPERKEYIPEEEQYRDVEIAQPSSSDFAYLSNTNPLSLSPSILDDRKALFDAFYTGYYDKEAIERTRTMLKERYAQAKDLARVVKEMRDVLEHHRHILLAIPSEDGQMAASEAEQSASRQYISLNKPKYNDSVAKLKKLKSEVEHIQAILDRGKKQIQTHFSQWLEYCAESLAEREEQEEEKRLRIQQEHDRAIMMRGADIGRRESSTWSGDTSESARSSVGSSADSSGKYERKTVGSSTYSGKRGADEDKRKPSRSTWEQYTTRAEDVYKGREYPKRTHSGTGGQRTSMYEADSLARSGHFSSPTSARDAGYESPPKYKPYVKSSSHSVSSRSVSTGDEKLDSEI</sequence>
<feature type="region of interest" description="Disordered" evidence="6">
    <location>
        <begin position="746"/>
        <end position="912"/>
    </location>
</feature>
<dbReference type="InterPro" id="IPR056524">
    <property type="entry name" value="KIF6/9_C"/>
</dbReference>
<evidence type="ECO:0000256" key="2">
    <source>
        <dbReference type="ARBA" id="ARBA00022840"/>
    </source>
</evidence>
<keyword evidence="9" id="KW-1185">Reference proteome</keyword>
<evidence type="ECO:0000313" key="9">
    <source>
        <dbReference type="Proteomes" id="UP001057375"/>
    </source>
</evidence>
<feature type="compositionally biased region" description="Basic and acidic residues" evidence="6">
    <location>
        <begin position="551"/>
        <end position="579"/>
    </location>
</feature>
<keyword evidence="1 3" id="KW-0547">Nucleotide-binding</keyword>
<proteinExistence type="inferred from homology"/>
<keyword evidence="4" id="KW-0493">Microtubule</keyword>
<feature type="compositionally biased region" description="Basic and acidic residues" evidence="6">
    <location>
        <begin position="534"/>
        <end position="543"/>
    </location>
</feature>
<protein>
    <recommendedName>
        <fullName evidence="4">Kinesin-like protein</fullName>
    </recommendedName>
</protein>
<comment type="caution">
    <text evidence="8">The sequence shown here is derived from an EMBL/GenBank/DDBJ whole genome shotgun (WGS) entry which is preliminary data.</text>
</comment>
<evidence type="ECO:0000256" key="1">
    <source>
        <dbReference type="ARBA" id="ARBA00022741"/>
    </source>
</evidence>
<dbReference type="SUPFAM" id="SSF52540">
    <property type="entry name" value="P-loop containing nucleoside triphosphate hydrolases"/>
    <property type="match status" value="1"/>
</dbReference>
<evidence type="ECO:0000256" key="3">
    <source>
        <dbReference type="PROSITE-ProRule" id="PRU00283"/>
    </source>
</evidence>
<feature type="compositionally biased region" description="Polar residues" evidence="6">
    <location>
        <begin position="442"/>
        <end position="453"/>
    </location>
</feature>
<dbReference type="InterPro" id="IPR027640">
    <property type="entry name" value="Kinesin-like_fam"/>
</dbReference>
<accession>A0ABQ5JVQ4</accession>
<dbReference type="PANTHER" id="PTHR47968">
    <property type="entry name" value="CENTROMERE PROTEIN E"/>
    <property type="match status" value="1"/>
</dbReference>
<feature type="compositionally biased region" description="Low complexity" evidence="6">
    <location>
        <begin position="780"/>
        <end position="794"/>
    </location>
</feature>
<evidence type="ECO:0000256" key="5">
    <source>
        <dbReference type="SAM" id="Coils"/>
    </source>
</evidence>
<dbReference type="PRINTS" id="PR00380">
    <property type="entry name" value="KINESINHEAVY"/>
</dbReference>
<feature type="compositionally biased region" description="Low complexity" evidence="6">
    <location>
        <begin position="879"/>
        <end position="902"/>
    </location>
</feature>
<dbReference type="InterPro" id="IPR027417">
    <property type="entry name" value="P-loop_NTPase"/>
</dbReference>
<dbReference type="InterPro" id="IPR001752">
    <property type="entry name" value="Kinesin_motor_dom"/>
</dbReference>
<evidence type="ECO:0000256" key="4">
    <source>
        <dbReference type="RuleBase" id="RU000394"/>
    </source>
</evidence>
<feature type="compositionally biased region" description="Basic and acidic residues" evidence="6">
    <location>
        <begin position="831"/>
        <end position="843"/>
    </location>
</feature>
<dbReference type="Gene3D" id="3.40.850.10">
    <property type="entry name" value="Kinesin motor domain"/>
    <property type="match status" value="1"/>
</dbReference>
<feature type="region of interest" description="Disordered" evidence="6">
    <location>
        <begin position="441"/>
        <end position="472"/>
    </location>
</feature>
<dbReference type="InterPro" id="IPR036961">
    <property type="entry name" value="Kinesin_motor_dom_sf"/>
</dbReference>
<feature type="region of interest" description="Disordered" evidence="6">
    <location>
        <begin position="499"/>
        <end position="518"/>
    </location>
</feature>
<keyword evidence="5" id="KW-0175">Coiled coil</keyword>
<feature type="domain" description="Kinesin motor" evidence="7">
    <location>
        <begin position="2"/>
        <end position="373"/>
    </location>
</feature>
<dbReference type="InterPro" id="IPR019821">
    <property type="entry name" value="Kinesin_motor_CS"/>
</dbReference>